<dbReference type="SUPFAM" id="SSF51735">
    <property type="entry name" value="NAD(P)-binding Rossmann-fold domains"/>
    <property type="match status" value="2"/>
</dbReference>
<dbReference type="Gene3D" id="3.10.129.110">
    <property type="entry name" value="Polyketide synthase dehydratase"/>
    <property type="match status" value="1"/>
</dbReference>
<dbReference type="InterPro" id="IPR050091">
    <property type="entry name" value="PKS_NRPS_Biosynth_Enz"/>
</dbReference>
<dbReference type="InterPro" id="IPR036736">
    <property type="entry name" value="ACP-like_sf"/>
</dbReference>
<feature type="region of interest" description="Disordered" evidence="6">
    <location>
        <begin position="1321"/>
        <end position="1340"/>
    </location>
</feature>
<dbReference type="InterPro" id="IPR020841">
    <property type="entry name" value="PKS_Beta-ketoAc_synthase_dom"/>
</dbReference>
<dbReference type="InterPro" id="IPR042104">
    <property type="entry name" value="PKS_dehydratase_sf"/>
</dbReference>
<keyword evidence="2" id="KW-0597">Phosphoprotein</keyword>
<evidence type="ECO:0000259" key="8">
    <source>
        <dbReference type="PROSITE" id="PS52004"/>
    </source>
</evidence>
<sequence>MSVEIIGRAVLAPGADSPEQLFEVLRQRRCMITRVPADRWDQSRYWHPQIGTRGKTYTFAAGIVDDCFKFDAAVFGLSLREAQMMDPQQRMVLHLTWRALESANLDYAALREQRIGVYVGASALDHGNLVVEDPAAASPYFMTGNTLSIVSNRISHVFGLNGPSLTVDTACSSSLVALDLAVKALEAGEVDTAIVGGVNALTHPLPFVGFAQARMLSPEGLCRAYDNEGMGYVRAEGGAVVILRRSDQARSNGDHSFARILATAVNSAGRTNGISLPSEKAQAQLLKSLYERNGIDANRLAFIEGHGTGTKVGDPSEIWSIGTVVGAARRAPIPIGSIKTNIGHTEPASGLMGLMKAMLALENNCFPASLHFETPNEAVDFDALNVHVAAEPIELLRGKHARLAGINSFGFGGTNAHVIISDPEEIRVPRQAEPAGKVFLASAQTASALEALLTDYRDAIRNADPAERRRIIASAGANRPHMKHRFAVAADDPEAIAKALDARVRGRDAQEASEAEALRDQAKIAFVFSGNGSQWAGMGIDAYRRNTAFRDRFNVIHALFQVRSHISLADLLLDPELETKLRDTKIAQPMLFAIQAALADVLGLMGVRPDAVYGHSVGEVAAAYVSGALSLVDAVSVIAKRSYHQDRLAGLGRMAALQLGAEEAQAFFERHGLDHLVVAAVNSKTSITASGPSEQIEALKEKMKAERLVGSVLDINYPFHHPLIEVARKDFLEDMAQIALRPTQIPFISTVTGGILSGTALDPEYWWSNVREPVNFLGGTECALDLGCGLFLEVGPRPILSTYLRETIRERATAAATIPSLLRDESPADPVSAVYSRIIANGGAFDRAKAFGSRDARVVLPPLPFESVEMRHEFTTDSVDLYGRQNTPYTLAGWRVDTSGASWKNHIDAQLFPDLAEHVVDGKAILPGSAFLDIAVSAARQFLTSDRIEISNLEIVRPLDLSPDQTRELSTTISPSTGDIEIRSRDRLSSDDWTLHAMARCRKISSAEPERVAPVKRIAKKLSGSEVYETARKLGLDYGPSFQLLAQAIPVSEGHAEVSLKPPLPTRNPYLEYSLHPVSVDAVFHGLLGVFADTSAEMRDAPYVPVRIGSARIYRIGETVTGARIDTRRASRSSIQADFSFVNESGEVVARFEDCRFRRTYLRQRKPLASVSYHQARVPSSLSLRKPLDRADSKSRSLTFIKSEGQEQGDGSSQMLEAAVFRSCYDIARRLCTGPRLAVAHRLPGDQDFQHFLSNCLNTLVDIGLAEQDETGWALKSDCSLPPVSDILNVIYRERPDRIAEITAINGVYAEALSRLEVRGSAMDSTGTEDTARSGSQGVGETTLEALRASAPAASARAKMVTAGLEEAVGALRHDAPVRTIVELGTVSRSLSESLARTAARHGSRLVIVETRPEAFDELSIAFEHRPEVSVVKPSETRSVGHADIIVSAADHAFSLLSSDADVEPLLGPATRLLLCAPDAGPLADFIHGLMPGWFDRSKDVDFPVGQFANVDDWSALLRTLQVDDGSAVQHQLADGAVVSIEGIAMRRAPRTAAHEVSGGLLVASADVLSKAKADLDRSLIAAVAIGGHSEADRNLISKAVQKLDGDTRLIFIPEQVEGDGSNWLASNVMKLGMIAGLLDGVPENGADEGQRRKQLAILVAKEHAGVASATTDVPPLSHSAASSDGLHAYARVLRNEFPGIEVHWVELTNTAKSDLAERAELALSLISQASGNREWALDAATGDADEVRVVPGPLSNAQLATSSFSAATIRQDVTSQVTSLVWEETSVPSPGLDEVLIEVAAAGLNFRDVMWAMGMLPEEALEDGFAGPTIGMECAGKVVAIGAEVSDLAPGDLVMAVAPAAFSTHVRVKRSGVARLPDGVDPVAGATLPVAFLTAYYALVELGRLREGETVLVHGAAGGVGLAALSVAKSRGAKVIATAGSLEKRRLLETLGADYVFNSRSLDFVDDVLSVTDGAGVDMVLNSLFSEAMERSLSLLKPFGRFLELGKRDFYGDTKIGLRPFRRNISYFGIDADQLLNAQPELSASLLAQLSSMFEKGELTPLPYRAFRADEIVDAFRLMQSSGHIGKIVVVPPAAGVDTVRKAQGPGLKIDADGIHLVLGGIGGFGLGAANWLVDKGAKKVALCSRRGVADEATTAAMKKWAAQGMTAKLYACDITNESAVGAMLDAIRSDGPLKTVVHAAMVLDDRMIENLTEERVSAVVEPKAKGAAIFDRLARSDQLDNFIMFSSATTLVGNPGQANYVAANGYLEGLAKERRRVGLPALAVGFGAISDTGFLTRNADVNEILSKRIGKTGMTAAQALAYVDDYIARDPGDVDAAVVAIADIDMGMARNLKTVSGPLFEIVARSSRGEVSGADGDTIDLAALVAGKAPEAGEKAIFQLVATEIASILRIPASDISPLKVIKDIGLDSLMAMELGMNFRQKTGFEMPLSSVTQSTTVGDVARKLYQKVVERSEPTQQQGVDAMVVDHLAALHANRAQAGAQ</sequence>
<dbReference type="InterPro" id="IPR049900">
    <property type="entry name" value="PKS_mFAS_DH"/>
</dbReference>
<keyword evidence="1" id="KW-0596">Phosphopantetheine</keyword>
<dbReference type="Proteomes" id="UP000680348">
    <property type="component" value="Unassembled WGS sequence"/>
</dbReference>
<dbReference type="InterPro" id="IPR014030">
    <property type="entry name" value="Ketoacyl_synth_N"/>
</dbReference>
<dbReference type="InterPro" id="IPR032821">
    <property type="entry name" value="PKS_assoc"/>
</dbReference>
<dbReference type="Pfam" id="PF16197">
    <property type="entry name" value="KAsynt_C_assoc"/>
    <property type="match status" value="1"/>
</dbReference>
<dbReference type="InterPro" id="IPR006162">
    <property type="entry name" value="Ppantetheine_attach_site"/>
</dbReference>
<dbReference type="GO" id="GO:0004312">
    <property type="term" value="F:fatty acid synthase activity"/>
    <property type="evidence" value="ECO:0007669"/>
    <property type="project" value="TreeGrafter"/>
</dbReference>
<feature type="domain" description="Ketosynthase family 3 (KS3)" evidence="8">
    <location>
        <begin position="1"/>
        <end position="422"/>
    </location>
</feature>
<dbReference type="FunFam" id="3.40.50.720:FF:000209">
    <property type="entry name" value="Polyketide synthase Pks12"/>
    <property type="match status" value="1"/>
</dbReference>
<dbReference type="GO" id="GO:0004315">
    <property type="term" value="F:3-oxoacyl-[acyl-carrier-protein] synthase activity"/>
    <property type="evidence" value="ECO:0007669"/>
    <property type="project" value="InterPro"/>
</dbReference>
<feature type="region of interest" description="C-terminal hotdog fold" evidence="5">
    <location>
        <begin position="1019"/>
        <end position="1166"/>
    </location>
</feature>
<dbReference type="InterPro" id="IPR020843">
    <property type="entry name" value="ER"/>
</dbReference>
<comment type="caution">
    <text evidence="10">The sequence shown here is derived from an EMBL/GenBank/DDBJ whole genome shotgun (WGS) entry which is preliminary data.</text>
</comment>
<dbReference type="SMART" id="SM00822">
    <property type="entry name" value="PKS_KR"/>
    <property type="match status" value="1"/>
</dbReference>
<dbReference type="InterPro" id="IPR014043">
    <property type="entry name" value="Acyl_transferase_dom"/>
</dbReference>
<dbReference type="InterPro" id="IPR036291">
    <property type="entry name" value="NAD(P)-bd_dom_sf"/>
</dbReference>
<dbReference type="Gene3D" id="3.30.70.3290">
    <property type="match status" value="1"/>
</dbReference>
<dbReference type="InterPro" id="IPR013968">
    <property type="entry name" value="PKS_KR"/>
</dbReference>
<dbReference type="Pfam" id="PF08240">
    <property type="entry name" value="ADH_N"/>
    <property type="match status" value="1"/>
</dbReference>
<dbReference type="Pfam" id="PF02801">
    <property type="entry name" value="Ketoacyl-synt_C"/>
    <property type="match status" value="1"/>
</dbReference>
<dbReference type="SUPFAM" id="SSF53901">
    <property type="entry name" value="Thiolase-like"/>
    <property type="match status" value="1"/>
</dbReference>
<evidence type="ECO:0000259" key="9">
    <source>
        <dbReference type="PROSITE" id="PS52019"/>
    </source>
</evidence>
<dbReference type="Gene3D" id="3.40.47.10">
    <property type="match status" value="1"/>
</dbReference>
<dbReference type="Pfam" id="PF13602">
    <property type="entry name" value="ADH_zinc_N_2"/>
    <property type="match status" value="1"/>
</dbReference>
<dbReference type="InterPro" id="IPR020806">
    <property type="entry name" value="PKS_PP-bd"/>
</dbReference>
<keyword evidence="3" id="KW-0808">Transferase</keyword>
<dbReference type="InterPro" id="IPR009081">
    <property type="entry name" value="PP-bd_ACP"/>
</dbReference>
<dbReference type="PROSITE" id="PS00012">
    <property type="entry name" value="PHOSPHOPANTETHEINE"/>
    <property type="match status" value="1"/>
</dbReference>
<protein>
    <submittedName>
        <fullName evidence="10">SDR family NAD(P)-dependent oxidoreductase</fullName>
    </submittedName>
</protein>
<dbReference type="SUPFAM" id="SSF55048">
    <property type="entry name" value="Probable ACP-binding domain of malonyl-CoA ACP transacylase"/>
    <property type="match status" value="1"/>
</dbReference>
<dbReference type="GO" id="GO:0006633">
    <property type="term" value="P:fatty acid biosynthetic process"/>
    <property type="evidence" value="ECO:0007669"/>
    <property type="project" value="InterPro"/>
</dbReference>
<dbReference type="InterPro" id="IPR057326">
    <property type="entry name" value="KR_dom"/>
</dbReference>
<dbReference type="SMART" id="SM00826">
    <property type="entry name" value="PKS_DH"/>
    <property type="match status" value="1"/>
</dbReference>
<dbReference type="InterPro" id="IPR020807">
    <property type="entry name" value="PKS_DH"/>
</dbReference>
<gene>
    <name evidence="10" type="ORF">KEU06_12905</name>
</gene>
<feature type="domain" description="Carrier" evidence="7">
    <location>
        <begin position="2394"/>
        <end position="2471"/>
    </location>
</feature>
<dbReference type="SUPFAM" id="SSF50129">
    <property type="entry name" value="GroES-like"/>
    <property type="match status" value="1"/>
</dbReference>
<dbReference type="InterPro" id="IPR001227">
    <property type="entry name" value="Ac_transferase_dom_sf"/>
</dbReference>
<dbReference type="InterPro" id="IPR011032">
    <property type="entry name" value="GroES-like_sf"/>
</dbReference>
<feature type="compositionally biased region" description="Polar residues" evidence="6">
    <location>
        <begin position="1323"/>
        <end position="1340"/>
    </location>
</feature>
<dbReference type="PANTHER" id="PTHR43775">
    <property type="entry name" value="FATTY ACID SYNTHASE"/>
    <property type="match status" value="1"/>
</dbReference>
<dbReference type="Pfam" id="PF00698">
    <property type="entry name" value="Acyl_transf_1"/>
    <property type="match status" value="1"/>
</dbReference>
<keyword evidence="11" id="KW-1185">Reference proteome</keyword>
<dbReference type="PANTHER" id="PTHR43775:SF37">
    <property type="entry name" value="SI:DKEY-61P9.11"/>
    <property type="match status" value="1"/>
</dbReference>
<dbReference type="SUPFAM" id="SSF47336">
    <property type="entry name" value="ACP-like"/>
    <property type="match status" value="1"/>
</dbReference>
<feature type="domain" description="PKS/mFAS DH" evidence="9">
    <location>
        <begin position="879"/>
        <end position="1166"/>
    </location>
</feature>
<dbReference type="SMART" id="SM00827">
    <property type="entry name" value="PKS_AT"/>
    <property type="match status" value="1"/>
</dbReference>
<dbReference type="CDD" id="cd05195">
    <property type="entry name" value="enoyl_red"/>
    <property type="match status" value="1"/>
</dbReference>
<evidence type="ECO:0000256" key="3">
    <source>
        <dbReference type="ARBA" id="ARBA00022679"/>
    </source>
</evidence>
<evidence type="ECO:0000256" key="2">
    <source>
        <dbReference type="ARBA" id="ARBA00022553"/>
    </source>
</evidence>
<evidence type="ECO:0000313" key="10">
    <source>
        <dbReference type="EMBL" id="MBS3649508.1"/>
    </source>
</evidence>
<dbReference type="InterPro" id="IPR016036">
    <property type="entry name" value="Malonyl_transacylase_ACP-bd"/>
</dbReference>
<evidence type="ECO:0000256" key="6">
    <source>
        <dbReference type="SAM" id="MobiDB-lite"/>
    </source>
</evidence>
<reference evidence="10" key="1">
    <citation type="submission" date="2021-04" db="EMBL/GenBank/DDBJ databases">
        <title>Pseudaminobacter soli sp. nov., isolated from paddy soil contaminated by heavy metals.</title>
        <authorList>
            <person name="Zhang K."/>
        </authorList>
    </citation>
    <scope>NUCLEOTIDE SEQUENCE</scope>
    <source>
        <strain evidence="10">19-2017</strain>
    </source>
</reference>
<dbReference type="SMART" id="SM00825">
    <property type="entry name" value="PKS_KS"/>
    <property type="match status" value="1"/>
</dbReference>
<evidence type="ECO:0000256" key="5">
    <source>
        <dbReference type="PROSITE-ProRule" id="PRU01363"/>
    </source>
</evidence>
<dbReference type="GO" id="GO:0016491">
    <property type="term" value="F:oxidoreductase activity"/>
    <property type="evidence" value="ECO:0007669"/>
    <property type="project" value="InterPro"/>
</dbReference>
<dbReference type="PROSITE" id="PS52004">
    <property type="entry name" value="KS3_2"/>
    <property type="match status" value="1"/>
</dbReference>
<evidence type="ECO:0000313" key="11">
    <source>
        <dbReference type="Proteomes" id="UP000680348"/>
    </source>
</evidence>
<dbReference type="SMART" id="SM00829">
    <property type="entry name" value="PKS_ER"/>
    <property type="match status" value="1"/>
</dbReference>
<dbReference type="PROSITE" id="PS52019">
    <property type="entry name" value="PKS_MFAS_DH"/>
    <property type="match status" value="1"/>
</dbReference>
<dbReference type="EMBL" id="JAGWCR010000006">
    <property type="protein sequence ID" value="MBS3649508.1"/>
    <property type="molecule type" value="Genomic_DNA"/>
</dbReference>
<feature type="active site" description="Proton acceptor; for dehydratase activity" evidence="5">
    <location>
        <position position="918"/>
    </location>
</feature>
<evidence type="ECO:0000256" key="1">
    <source>
        <dbReference type="ARBA" id="ARBA00022450"/>
    </source>
</evidence>
<accession>A0A942E1L0</accession>
<dbReference type="Pfam" id="PF14765">
    <property type="entry name" value="PS-DH"/>
    <property type="match status" value="1"/>
</dbReference>
<dbReference type="Pfam" id="PF00109">
    <property type="entry name" value="ketoacyl-synt"/>
    <property type="match status" value="1"/>
</dbReference>
<organism evidence="10 11">
    <name type="scientific">Pseudaminobacter soli</name>
    <name type="common">ex Zhang et al. 2022</name>
    <dbReference type="NCBI Taxonomy" id="2831468"/>
    <lineage>
        <taxon>Bacteria</taxon>
        <taxon>Pseudomonadati</taxon>
        <taxon>Pseudomonadota</taxon>
        <taxon>Alphaproteobacteria</taxon>
        <taxon>Hyphomicrobiales</taxon>
        <taxon>Phyllobacteriaceae</taxon>
        <taxon>Pseudaminobacter</taxon>
    </lineage>
</organism>
<dbReference type="Gene3D" id="3.40.366.10">
    <property type="entry name" value="Malonyl-Coenzyme A Acyl Carrier Protein, domain 2"/>
    <property type="match status" value="1"/>
</dbReference>
<dbReference type="InterPro" id="IPR016035">
    <property type="entry name" value="Acyl_Trfase/lysoPLipase"/>
</dbReference>
<feature type="active site" description="Proton donor; for dehydratase activity" evidence="5">
    <location>
        <position position="1081"/>
    </location>
</feature>
<dbReference type="CDD" id="cd05274">
    <property type="entry name" value="KR_FAS_SDR_x"/>
    <property type="match status" value="1"/>
</dbReference>
<dbReference type="SUPFAM" id="SSF52151">
    <property type="entry name" value="FabD/lysophospholipase-like"/>
    <property type="match status" value="1"/>
</dbReference>
<keyword evidence="4" id="KW-0511">Multifunctional enzyme</keyword>
<dbReference type="CDD" id="cd00833">
    <property type="entry name" value="PKS"/>
    <property type="match status" value="1"/>
</dbReference>
<dbReference type="Gene3D" id="3.40.50.720">
    <property type="entry name" value="NAD(P)-binding Rossmann-like Domain"/>
    <property type="match status" value="2"/>
</dbReference>
<dbReference type="Gene3D" id="1.10.1200.10">
    <property type="entry name" value="ACP-like"/>
    <property type="match status" value="1"/>
</dbReference>
<dbReference type="Pfam" id="PF08659">
    <property type="entry name" value="KR"/>
    <property type="match status" value="1"/>
</dbReference>
<dbReference type="PROSITE" id="PS00606">
    <property type="entry name" value="KS3_1"/>
    <property type="match status" value="1"/>
</dbReference>
<dbReference type="InterPro" id="IPR014031">
    <property type="entry name" value="Ketoacyl_synth_C"/>
</dbReference>
<evidence type="ECO:0000259" key="7">
    <source>
        <dbReference type="PROSITE" id="PS50075"/>
    </source>
</evidence>
<dbReference type="InterPro" id="IPR049552">
    <property type="entry name" value="PKS_DH_N"/>
</dbReference>
<dbReference type="InterPro" id="IPR018201">
    <property type="entry name" value="Ketoacyl_synth_AS"/>
</dbReference>
<dbReference type="RefSeq" id="WP_188255068.1">
    <property type="nucleotide sequence ID" value="NZ_JABVCF010000006.1"/>
</dbReference>
<dbReference type="Gene3D" id="3.90.180.10">
    <property type="entry name" value="Medium-chain alcohol dehydrogenases, catalytic domain"/>
    <property type="match status" value="1"/>
</dbReference>
<dbReference type="InterPro" id="IPR013154">
    <property type="entry name" value="ADH-like_N"/>
</dbReference>
<dbReference type="InterPro" id="IPR016039">
    <property type="entry name" value="Thiolase-like"/>
</dbReference>
<dbReference type="Pfam" id="PF00550">
    <property type="entry name" value="PP-binding"/>
    <property type="match status" value="1"/>
</dbReference>
<dbReference type="PROSITE" id="PS50075">
    <property type="entry name" value="CARRIER"/>
    <property type="match status" value="1"/>
</dbReference>
<name>A0A942E1L0_9HYPH</name>
<dbReference type="SMART" id="SM00823">
    <property type="entry name" value="PKS_PP"/>
    <property type="match status" value="1"/>
</dbReference>
<dbReference type="GO" id="GO:0031177">
    <property type="term" value="F:phosphopantetheine binding"/>
    <property type="evidence" value="ECO:0007669"/>
    <property type="project" value="InterPro"/>
</dbReference>
<feature type="region of interest" description="N-terminal hotdog fold" evidence="5">
    <location>
        <begin position="879"/>
        <end position="1008"/>
    </location>
</feature>
<proteinExistence type="predicted"/>
<evidence type="ECO:0000256" key="4">
    <source>
        <dbReference type="ARBA" id="ARBA00023268"/>
    </source>
</evidence>
<dbReference type="InterPro" id="IPR049551">
    <property type="entry name" value="PKS_DH_C"/>
</dbReference>
<dbReference type="Pfam" id="PF21089">
    <property type="entry name" value="PKS_DH_N"/>
    <property type="match status" value="1"/>
</dbReference>